<evidence type="ECO:0000313" key="3">
    <source>
        <dbReference type="Proteomes" id="UP001529380"/>
    </source>
</evidence>
<accession>A0ABT7UPK5</accession>
<organism evidence="2 3">
    <name type="scientific">Allofournierella massiliensis</name>
    <dbReference type="NCBI Taxonomy" id="1650663"/>
    <lineage>
        <taxon>Bacteria</taxon>
        <taxon>Bacillati</taxon>
        <taxon>Bacillota</taxon>
        <taxon>Clostridia</taxon>
        <taxon>Eubacteriales</taxon>
        <taxon>Oscillospiraceae</taxon>
        <taxon>Allofournierella</taxon>
    </lineage>
</organism>
<dbReference type="InterPro" id="IPR006485">
    <property type="entry name" value="Phage-like_holin"/>
</dbReference>
<reference evidence="2 3" key="2">
    <citation type="submission" date="2023-06" db="EMBL/GenBank/DDBJ databases">
        <title>Identification and characterization of horizontal gene transfer across gut microbiota members of farm animals based on homology search.</title>
        <authorList>
            <person name="Schwarzerova J."/>
            <person name="Nykrynova M."/>
            <person name="Jureckova K."/>
            <person name="Cejkova D."/>
            <person name="Rychlik I."/>
        </authorList>
    </citation>
    <scope>NUCLEOTIDE SEQUENCE [LARGE SCALE GENOMIC DNA]</scope>
    <source>
        <strain evidence="2 3">ET340</strain>
    </source>
</reference>
<gene>
    <name evidence="2" type="ORF">QUW08_05845</name>
</gene>
<evidence type="ECO:0000313" key="2">
    <source>
        <dbReference type="EMBL" id="MDM8200819.1"/>
    </source>
</evidence>
<protein>
    <submittedName>
        <fullName evidence="2">Phage holin</fullName>
    </submittedName>
</protein>
<reference evidence="2 3" key="3">
    <citation type="submission" date="2023-06" db="EMBL/GenBank/DDBJ databases">
        <authorList>
            <person name="Zeman M."/>
            <person name="Kubasova T."/>
            <person name="Jahodarova E."/>
            <person name="Nykrynova M."/>
            <person name="Rychlik I."/>
        </authorList>
    </citation>
    <scope>NUCLEOTIDE SEQUENCE [LARGE SCALE GENOMIC DNA]</scope>
    <source>
        <strain evidence="2 3">ET340</strain>
    </source>
</reference>
<sequence>MKKINWMVRIQNKAFWLSLIPAVLLLIQVVAAVFGYQLELGELGNRLLAVVNALFAVLAVLGVITDPTTSGVSDSDRVLGAGRTAAGQNGAADPAAKKQ</sequence>
<dbReference type="Proteomes" id="UP001529380">
    <property type="component" value="Unassembled WGS sequence"/>
</dbReference>
<keyword evidence="1" id="KW-0812">Transmembrane</keyword>
<feature type="transmembrane region" description="Helical" evidence="1">
    <location>
        <begin position="47"/>
        <end position="65"/>
    </location>
</feature>
<name>A0ABT7UPK5_9FIRM</name>
<dbReference type="RefSeq" id="WP_289599510.1">
    <property type="nucleotide sequence ID" value="NZ_JAUDCL010000007.1"/>
</dbReference>
<proteinExistence type="predicted"/>
<dbReference type="Pfam" id="PF04531">
    <property type="entry name" value="Phage_holin_1"/>
    <property type="match status" value="1"/>
</dbReference>
<comment type="caution">
    <text evidence="2">The sequence shown here is derived from an EMBL/GenBank/DDBJ whole genome shotgun (WGS) entry which is preliminary data.</text>
</comment>
<keyword evidence="1" id="KW-0472">Membrane</keyword>
<keyword evidence="1" id="KW-1133">Transmembrane helix</keyword>
<keyword evidence="3" id="KW-1185">Reference proteome</keyword>
<dbReference type="EMBL" id="JAUDCL010000007">
    <property type="protein sequence ID" value="MDM8200819.1"/>
    <property type="molecule type" value="Genomic_DNA"/>
</dbReference>
<dbReference type="NCBIfam" id="TIGR01598">
    <property type="entry name" value="holin_phiLC3"/>
    <property type="match status" value="1"/>
</dbReference>
<reference evidence="3" key="1">
    <citation type="submission" date="2023-06" db="EMBL/GenBank/DDBJ databases">
        <title>Identification and characterization of horizontal gene transfer across gut microbiota members of farm animals based on homology search.</title>
        <authorList>
            <person name="Zeman M."/>
            <person name="Kubasova T."/>
            <person name="Jahodarova E."/>
            <person name="Nykrynova M."/>
            <person name="Rychlik I."/>
        </authorList>
    </citation>
    <scope>NUCLEOTIDE SEQUENCE [LARGE SCALE GENOMIC DNA]</scope>
    <source>
        <strain evidence="3">ET340</strain>
    </source>
</reference>
<evidence type="ECO:0000256" key="1">
    <source>
        <dbReference type="SAM" id="Phobius"/>
    </source>
</evidence>